<reference evidence="1" key="1">
    <citation type="submission" date="2023-04" db="EMBL/GenBank/DDBJ databases">
        <title>A chromosome-level genome assembly of the parasitoid wasp Eretmocerus hayati.</title>
        <authorList>
            <person name="Zhong Y."/>
            <person name="Liu S."/>
            <person name="Liu Y."/>
        </authorList>
    </citation>
    <scope>NUCLEOTIDE SEQUENCE</scope>
    <source>
        <strain evidence="1">ZJU_SS_LIU_2023</strain>
    </source>
</reference>
<evidence type="ECO:0000313" key="1">
    <source>
        <dbReference type="EMBL" id="KAJ8668142.1"/>
    </source>
</evidence>
<comment type="caution">
    <text evidence="1">The sequence shown here is derived from an EMBL/GenBank/DDBJ whole genome shotgun (WGS) entry which is preliminary data.</text>
</comment>
<name>A0ACC2NCR9_9HYME</name>
<keyword evidence="2" id="KW-1185">Reference proteome</keyword>
<evidence type="ECO:0000313" key="2">
    <source>
        <dbReference type="Proteomes" id="UP001239111"/>
    </source>
</evidence>
<gene>
    <name evidence="1" type="ORF">QAD02_009805</name>
</gene>
<sequence length="159" mass="17902">MELLIGLQPGVVKHHAEAVAERIDNSVNLVCKSELDYIHKLSMSRRKGVRERHYDNVDYTQLTETDNGFVDSQFVIPPMKIPWKAISLAALLFLGGSVMLVIGSLIVSGHIDTKYSDRMWPVIILGALMFIPGAYHVRVAVQAYRRVPGYSFDDIPEFD</sequence>
<organism evidence="1 2">
    <name type="scientific">Eretmocerus hayati</name>
    <dbReference type="NCBI Taxonomy" id="131215"/>
    <lineage>
        <taxon>Eukaryota</taxon>
        <taxon>Metazoa</taxon>
        <taxon>Ecdysozoa</taxon>
        <taxon>Arthropoda</taxon>
        <taxon>Hexapoda</taxon>
        <taxon>Insecta</taxon>
        <taxon>Pterygota</taxon>
        <taxon>Neoptera</taxon>
        <taxon>Endopterygota</taxon>
        <taxon>Hymenoptera</taxon>
        <taxon>Apocrita</taxon>
        <taxon>Proctotrupomorpha</taxon>
        <taxon>Chalcidoidea</taxon>
        <taxon>Aphelinidae</taxon>
        <taxon>Aphelininae</taxon>
        <taxon>Eretmocerus</taxon>
    </lineage>
</organism>
<dbReference type="EMBL" id="CM056744">
    <property type="protein sequence ID" value="KAJ8668142.1"/>
    <property type="molecule type" value="Genomic_DNA"/>
</dbReference>
<accession>A0ACC2NCR9</accession>
<protein>
    <submittedName>
        <fullName evidence="1">Uncharacterized protein</fullName>
    </submittedName>
</protein>
<proteinExistence type="predicted"/>
<dbReference type="Proteomes" id="UP001239111">
    <property type="component" value="Chromosome 4"/>
</dbReference>